<comment type="caution">
    <text evidence="3">The sequence shown here is derived from an EMBL/GenBank/DDBJ whole genome shotgun (WGS) entry which is preliminary data.</text>
</comment>
<gene>
    <name evidence="3" type="ORF">Arub01_25050</name>
</gene>
<dbReference type="Proteomes" id="UP001165124">
    <property type="component" value="Unassembled WGS sequence"/>
</dbReference>
<sequence>MAWQLHYTSSRKGPTGRAGFQFVAETPGLPDGVRAGVTPFLSYRPPPQAPLSPDDGELALFPVAFLYDRVDGRPLLLRCRYLGRDYSGRFGNFFAHAVVADPEEMEGLRAAELWQAPMWAEAPSETPDLPALEELTPGPALTPEALAEWLSGAPGDPYALLPRLVDAVTEVLARGHGRVVLVASDVDLIARWIAVLSYSLPVEAAARMSFVTYSADPDGAAQRLVGTTPDVWAAAQHQGAALWFPVEQPPPDGTAAGRFARTVASCWRAGDFAGLDALGELALVGSSRSLDPGGLERAAGLLSLCRGDATATSADERAAAALLSRHGAEIPEWVWRDLAAGVPSMGYEPALAVHDWARAAGAADVAARSVLRALAAAPDLTEAARTAARAVDAGTDLDMARLSAAAEECARRGAADVPAALKACPPHAREPLLTGTLRGLAEGDEPVRAKVLTDAACDAIYEHAAVVRNAPPQVAAAVLASVGRRRRDRRVAVTAELVRLRTAGDALRAVWEEPPTPAECLELLDAHPEAVAAHAALAVLPCRVFARLAARDLATGGDALTSTAAQRLATAVQARLPDTRAARDAALVRAYAEAVTSPRPRVAAQALGTLLAGAGNGARLAQDAFTAAARRLAEHRPRFRAALLAAASVPVRTRLAARWTDDLPERSRTGKSPLRGAEIAQRNELVEVVLRLRRRGVAEPGLEAWARSAAAKWISGRQLESYLAGEPELRAVLRDLLAEGRTGGG</sequence>
<dbReference type="EMBL" id="BSRZ01000004">
    <property type="protein sequence ID" value="GLW64261.1"/>
    <property type="molecule type" value="Genomic_DNA"/>
</dbReference>
<organism evidence="3 4">
    <name type="scientific">Actinomadura rubrobrunea</name>
    <dbReference type="NCBI Taxonomy" id="115335"/>
    <lineage>
        <taxon>Bacteria</taxon>
        <taxon>Bacillati</taxon>
        <taxon>Actinomycetota</taxon>
        <taxon>Actinomycetes</taxon>
        <taxon>Streptosporangiales</taxon>
        <taxon>Thermomonosporaceae</taxon>
        <taxon>Actinomadura</taxon>
    </lineage>
</organism>
<evidence type="ECO:0000313" key="3">
    <source>
        <dbReference type="EMBL" id="GLW64261.1"/>
    </source>
</evidence>
<feature type="domain" description="GTPase-associated protein 1 N-terminal" evidence="1">
    <location>
        <begin position="1"/>
        <end position="134"/>
    </location>
</feature>
<dbReference type="InterPro" id="IPR045402">
    <property type="entry name" value="GAP1-N2"/>
</dbReference>
<evidence type="ECO:0000259" key="2">
    <source>
        <dbReference type="Pfam" id="PF20014"/>
    </source>
</evidence>
<keyword evidence="4" id="KW-1185">Reference proteome</keyword>
<name>A0A9W6UU37_9ACTN</name>
<proteinExistence type="predicted"/>
<dbReference type="RefSeq" id="WP_067914006.1">
    <property type="nucleotide sequence ID" value="NZ_BSRZ01000004.1"/>
</dbReference>
<evidence type="ECO:0000259" key="1">
    <source>
        <dbReference type="Pfam" id="PF20013"/>
    </source>
</evidence>
<feature type="domain" description="GTPase-associated protein 1 middle" evidence="2">
    <location>
        <begin position="146"/>
        <end position="238"/>
    </location>
</feature>
<protein>
    <submittedName>
        <fullName evidence="3">Uncharacterized protein</fullName>
    </submittedName>
</protein>
<dbReference type="Pfam" id="PF20013">
    <property type="entry name" value="GAP1-N2"/>
    <property type="match status" value="1"/>
</dbReference>
<reference evidence="3" key="1">
    <citation type="submission" date="2023-02" db="EMBL/GenBank/DDBJ databases">
        <title>Actinomadura rubrobrunea NBRC 14622.</title>
        <authorList>
            <person name="Ichikawa N."/>
            <person name="Sato H."/>
            <person name="Tonouchi N."/>
        </authorList>
    </citation>
    <scope>NUCLEOTIDE SEQUENCE</scope>
    <source>
        <strain evidence="3">NBRC 14622</strain>
    </source>
</reference>
<accession>A0A9W6UU37</accession>
<dbReference type="InterPro" id="IPR045401">
    <property type="entry name" value="GAP1-M"/>
</dbReference>
<evidence type="ECO:0000313" key="4">
    <source>
        <dbReference type="Proteomes" id="UP001165124"/>
    </source>
</evidence>
<dbReference type="Pfam" id="PF20014">
    <property type="entry name" value="GAP1-M"/>
    <property type="match status" value="1"/>
</dbReference>
<dbReference type="AlphaFoldDB" id="A0A9W6UU37"/>